<dbReference type="VEuPathDB" id="TriTrypDB:TvY486_0022930"/>
<evidence type="ECO:0000256" key="3">
    <source>
        <dbReference type="ARBA" id="ARBA00022448"/>
    </source>
</evidence>
<feature type="repeat" description="Solcar" evidence="9">
    <location>
        <begin position="98"/>
        <end position="184"/>
    </location>
</feature>
<evidence type="ECO:0000256" key="5">
    <source>
        <dbReference type="ARBA" id="ARBA00022737"/>
    </source>
</evidence>
<keyword evidence="6 11" id="KW-1133">Transmembrane helix</keyword>
<feature type="repeat" description="Solcar" evidence="9">
    <location>
        <begin position="192"/>
        <end position="275"/>
    </location>
</feature>
<dbReference type="GO" id="GO:0006839">
    <property type="term" value="P:mitochondrial transport"/>
    <property type="evidence" value="ECO:0007669"/>
    <property type="project" value="TreeGrafter"/>
</dbReference>
<evidence type="ECO:0000313" key="12">
    <source>
        <dbReference type="EMBL" id="CCD19592.1"/>
    </source>
</evidence>
<comment type="subcellular location">
    <subcellularLocation>
        <location evidence="1">Mitochondrion membrane</location>
        <topology evidence="1">Multi-pass membrane protein</topology>
    </subcellularLocation>
</comment>
<keyword evidence="8 9" id="KW-0472">Membrane</keyword>
<organism evidence="12 13">
    <name type="scientific">Trypanosoma vivax (strain Y486)</name>
    <dbReference type="NCBI Taxonomy" id="1055687"/>
    <lineage>
        <taxon>Eukaryota</taxon>
        <taxon>Discoba</taxon>
        <taxon>Euglenozoa</taxon>
        <taxon>Kinetoplastea</taxon>
        <taxon>Metakinetoplastina</taxon>
        <taxon>Trypanosomatida</taxon>
        <taxon>Trypanosomatidae</taxon>
        <taxon>Trypanosoma</taxon>
        <taxon>Duttonella</taxon>
    </lineage>
</organism>
<comment type="similarity">
    <text evidence="2 10">Belongs to the mitochondrial carrier (TC 2.A.29) family.</text>
</comment>
<protein>
    <submittedName>
        <fullName evidence="12">Mitochondrial carrier protein, putative</fullName>
    </submittedName>
</protein>
<proteinExistence type="inferred from homology"/>
<dbReference type="SUPFAM" id="SSF103506">
    <property type="entry name" value="Mitochondrial carrier"/>
    <property type="match status" value="1"/>
</dbReference>
<feature type="transmembrane region" description="Helical" evidence="11">
    <location>
        <begin position="56"/>
        <end position="78"/>
    </location>
</feature>
<dbReference type="Pfam" id="PF00153">
    <property type="entry name" value="Mito_carr"/>
    <property type="match status" value="3"/>
</dbReference>
<keyword evidence="7" id="KW-0496">Mitochondrion</keyword>
<dbReference type="PANTHER" id="PTHR45624:SF4">
    <property type="entry name" value="CONGESTED-LIKE TRACHEA PROTEIN-RELATED"/>
    <property type="match status" value="1"/>
</dbReference>
<dbReference type="OMA" id="ATFVTFE"/>
<evidence type="ECO:0000256" key="6">
    <source>
        <dbReference type="ARBA" id="ARBA00022989"/>
    </source>
</evidence>
<keyword evidence="5" id="KW-0677">Repeat</keyword>
<evidence type="ECO:0000256" key="8">
    <source>
        <dbReference type="ARBA" id="ARBA00023136"/>
    </source>
</evidence>
<dbReference type="EMBL" id="CAEX01003779">
    <property type="protein sequence ID" value="CCD19592.1"/>
    <property type="molecule type" value="Genomic_DNA"/>
</dbReference>
<evidence type="ECO:0000256" key="7">
    <source>
        <dbReference type="ARBA" id="ARBA00023128"/>
    </source>
</evidence>
<evidence type="ECO:0000256" key="1">
    <source>
        <dbReference type="ARBA" id="ARBA00004225"/>
    </source>
</evidence>
<keyword evidence="4 9" id="KW-0812">Transmembrane</keyword>
<dbReference type="InterPro" id="IPR023395">
    <property type="entry name" value="MCP_dom_sf"/>
</dbReference>
<dbReference type="InterPro" id="IPR018108">
    <property type="entry name" value="MCP_transmembrane"/>
</dbReference>
<dbReference type="Proteomes" id="UP000009027">
    <property type="component" value="Unassembled WGS sequence"/>
</dbReference>
<evidence type="ECO:0000256" key="11">
    <source>
        <dbReference type="SAM" id="Phobius"/>
    </source>
</evidence>
<sequence>MDAMVSFVSGWVGGVGAILVGHPFDTVKTLLQSNAGGYRNSFHCAMSIIRRGGARSLYKGVAAPVSGIGIVFALYFLSFDLAEKALRWFKGIDSRSPLGMSEVMICGGSSGVLGSLVLGPTELLKIRQQTALTSGQRSSLRGVVKAIYLKEGARGFMRGTGATMLRDVPGSMAWFGGYEYAKALLCDDPRSPLVSQALVAGGVGGVCMWSLALPLDAIKTRVQLNPERISSLNACRCVLNEYGIRGFYRGIGPVMLRALPANAVCFAARETVSSFLENQLTYVR</sequence>
<dbReference type="PROSITE" id="PS50920">
    <property type="entry name" value="SOLCAR"/>
    <property type="match status" value="3"/>
</dbReference>
<dbReference type="PANTHER" id="PTHR45624">
    <property type="entry name" value="MITOCHONDRIAL BASIC AMINO ACIDS TRANSPORTER-RELATED"/>
    <property type="match status" value="1"/>
</dbReference>
<evidence type="ECO:0000256" key="4">
    <source>
        <dbReference type="ARBA" id="ARBA00022692"/>
    </source>
</evidence>
<gene>
    <name evidence="12" type="ORF">TvY486_0022930</name>
</gene>
<evidence type="ECO:0000313" key="13">
    <source>
        <dbReference type="Proteomes" id="UP000009027"/>
    </source>
</evidence>
<feature type="repeat" description="Solcar" evidence="9">
    <location>
        <begin position="1"/>
        <end position="85"/>
    </location>
</feature>
<dbReference type="GO" id="GO:0031966">
    <property type="term" value="C:mitochondrial membrane"/>
    <property type="evidence" value="ECO:0007669"/>
    <property type="project" value="UniProtKB-SubCell"/>
</dbReference>
<keyword evidence="13" id="KW-1185">Reference proteome</keyword>
<dbReference type="GO" id="GO:1902603">
    <property type="term" value="P:carnitine transmembrane transport"/>
    <property type="evidence" value="ECO:0007669"/>
    <property type="project" value="TreeGrafter"/>
</dbReference>
<dbReference type="GO" id="GO:0015227">
    <property type="term" value="F:O-acyl-L-carnitine transmembrane transporter activity"/>
    <property type="evidence" value="ECO:0007669"/>
    <property type="project" value="TreeGrafter"/>
</dbReference>
<keyword evidence="3 10" id="KW-0813">Transport</keyword>
<evidence type="ECO:0000256" key="2">
    <source>
        <dbReference type="ARBA" id="ARBA00006375"/>
    </source>
</evidence>
<reference evidence="12 13" key="1">
    <citation type="journal article" date="2012" name="Proc. Natl. Acad. Sci. U.S.A.">
        <title>Antigenic diversity is generated by distinct evolutionary mechanisms in African trypanosome species.</title>
        <authorList>
            <person name="Jackson A.P."/>
            <person name="Berry A."/>
            <person name="Aslett M."/>
            <person name="Allison H.C."/>
            <person name="Burton P."/>
            <person name="Vavrova-Anderson J."/>
            <person name="Brown R."/>
            <person name="Browne H."/>
            <person name="Corton N."/>
            <person name="Hauser H."/>
            <person name="Gamble J."/>
            <person name="Gilderthorp R."/>
            <person name="Marcello L."/>
            <person name="McQuillan J."/>
            <person name="Otto T.D."/>
            <person name="Quail M.A."/>
            <person name="Sanders M.J."/>
            <person name="van Tonder A."/>
            <person name="Ginger M.L."/>
            <person name="Field M.C."/>
            <person name="Barry J.D."/>
            <person name="Hertz-Fowler C."/>
            <person name="Berriman M."/>
        </authorList>
    </citation>
    <scope>NUCLEOTIDE SEQUENCE</scope>
    <source>
        <strain evidence="12 13">Y486</strain>
    </source>
</reference>
<name>F9WPW5_TRYVY</name>
<evidence type="ECO:0000256" key="10">
    <source>
        <dbReference type="RuleBase" id="RU000488"/>
    </source>
</evidence>
<dbReference type="Gene3D" id="1.50.40.10">
    <property type="entry name" value="Mitochondrial carrier domain"/>
    <property type="match status" value="1"/>
</dbReference>
<dbReference type="InterPro" id="IPR050567">
    <property type="entry name" value="Mitochondrial_Carrier"/>
</dbReference>
<dbReference type="AlphaFoldDB" id="F9WPW5"/>
<accession>F9WPW5</accession>
<evidence type="ECO:0000256" key="9">
    <source>
        <dbReference type="PROSITE-ProRule" id="PRU00282"/>
    </source>
</evidence>